<feature type="domain" description="Tripartite ATP-independent periplasmic transporters DctQ component" evidence="10">
    <location>
        <begin position="30"/>
        <end position="159"/>
    </location>
</feature>
<gene>
    <name evidence="11" type="ORF">FHS48_003803</name>
</gene>
<dbReference type="Proteomes" id="UP000544872">
    <property type="component" value="Unassembled WGS sequence"/>
</dbReference>
<dbReference type="PANTHER" id="PTHR35011">
    <property type="entry name" value="2,3-DIKETO-L-GULONATE TRAP TRANSPORTER SMALL PERMEASE PROTEIN YIAM"/>
    <property type="match status" value="1"/>
</dbReference>
<evidence type="ECO:0000256" key="6">
    <source>
        <dbReference type="ARBA" id="ARBA00022989"/>
    </source>
</evidence>
<dbReference type="InterPro" id="IPR007387">
    <property type="entry name" value="TRAP_DctQ"/>
</dbReference>
<evidence type="ECO:0000256" key="9">
    <source>
        <dbReference type="RuleBase" id="RU369079"/>
    </source>
</evidence>
<reference evidence="11 12" key="1">
    <citation type="submission" date="2020-08" db="EMBL/GenBank/DDBJ databases">
        <title>Genomic Encyclopedia of Type Strains, Phase IV (KMG-IV): sequencing the most valuable type-strain genomes for metagenomic binning, comparative biology and taxonomic classification.</title>
        <authorList>
            <person name="Goeker M."/>
        </authorList>
    </citation>
    <scope>NUCLEOTIDE SEQUENCE [LARGE SCALE GENOMIC DNA]</scope>
    <source>
        <strain evidence="11 12">DSM 11590</strain>
    </source>
</reference>
<evidence type="ECO:0000313" key="12">
    <source>
        <dbReference type="Proteomes" id="UP000544872"/>
    </source>
</evidence>
<feature type="transmembrane region" description="Helical" evidence="9">
    <location>
        <begin position="21"/>
        <end position="44"/>
    </location>
</feature>
<keyword evidence="4 9" id="KW-0997">Cell inner membrane</keyword>
<dbReference type="EMBL" id="JACIIX010000022">
    <property type="protein sequence ID" value="MBB6212352.1"/>
    <property type="molecule type" value="Genomic_DNA"/>
</dbReference>
<evidence type="ECO:0000259" key="10">
    <source>
        <dbReference type="Pfam" id="PF04290"/>
    </source>
</evidence>
<comment type="similarity">
    <text evidence="8 9">Belongs to the TRAP transporter small permease family.</text>
</comment>
<name>A0A7W9ZKU6_NOVIT</name>
<dbReference type="PANTHER" id="PTHR35011:SF4">
    <property type="entry name" value="SLL1102 PROTEIN"/>
    <property type="match status" value="1"/>
</dbReference>
<evidence type="ECO:0000313" key="11">
    <source>
        <dbReference type="EMBL" id="MBB6212352.1"/>
    </source>
</evidence>
<feature type="transmembrane region" description="Helical" evidence="9">
    <location>
        <begin position="56"/>
        <end position="72"/>
    </location>
</feature>
<comment type="subcellular location">
    <subcellularLocation>
        <location evidence="1 9">Cell inner membrane</location>
        <topology evidence="1 9">Multi-pass membrane protein</topology>
    </subcellularLocation>
</comment>
<accession>A0A7W9ZKU6</accession>
<keyword evidence="5 9" id="KW-0812">Transmembrane</keyword>
<keyword evidence="6 9" id="KW-1133">Transmembrane helix</keyword>
<comment type="caution">
    <text evidence="11">The sequence shown here is derived from an EMBL/GenBank/DDBJ whole genome shotgun (WGS) entry which is preliminary data.</text>
</comment>
<feature type="transmembrane region" description="Helical" evidence="9">
    <location>
        <begin position="92"/>
        <end position="115"/>
    </location>
</feature>
<proteinExistence type="inferred from homology"/>
<evidence type="ECO:0000256" key="1">
    <source>
        <dbReference type="ARBA" id="ARBA00004429"/>
    </source>
</evidence>
<dbReference type="InterPro" id="IPR055348">
    <property type="entry name" value="DctQ"/>
</dbReference>
<dbReference type="AlphaFoldDB" id="A0A7W9ZKU6"/>
<feature type="transmembrane region" description="Helical" evidence="9">
    <location>
        <begin position="127"/>
        <end position="153"/>
    </location>
</feature>
<evidence type="ECO:0000256" key="2">
    <source>
        <dbReference type="ARBA" id="ARBA00022448"/>
    </source>
</evidence>
<comment type="subunit">
    <text evidence="9">The complex comprises the extracytoplasmic solute receptor protein and the two transmembrane proteins.</text>
</comment>
<dbReference type="Pfam" id="PF04290">
    <property type="entry name" value="DctQ"/>
    <property type="match status" value="1"/>
</dbReference>
<keyword evidence="3" id="KW-1003">Cell membrane</keyword>
<keyword evidence="2 9" id="KW-0813">Transport</keyword>
<dbReference type="GO" id="GO:0022857">
    <property type="term" value="F:transmembrane transporter activity"/>
    <property type="evidence" value="ECO:0007669"/>
    <property type="project" value="UniProtKB-UniRule"/>
</dbReference>
<protein>
    <recommendedName>
        <fullName evidence="9">TRAP transporter small permease protein</fullName>
    </recommendedName>
</protein>
<comment type="function">
    <text evidence="9">Part of the tripartite ATP-independent periplasmic (TRAP) transport system.</text>
</comment>
<organism evidence="11 12">
    <name type="scientific">Novispirillum itersonii</name>
    <name type="common">Aquaspirillum itersonii</name>
    <dbReference type="NCBI Taxonomy" id="189"/>
    <lineage>
        <taxon>Bacteria</taxon>
        <taxon>Pseudomonadati</taxon>
        <taxon>Pseudomonadota</taxon>
        <taxon>Alphaproteobacteria</taxon>
        <taxon>Rhodospirillales</taxon>
        <taxon>Novispirillaceae</taxon>
        <taxon>Novispirillum</taxon>
    </lineage>
</organism>
<evidence type="ECO:0000256" key="5">
    <source>
        <dbReference type="ARBA" id="ARBA00022692"/>
    </source>
</evidence>
<keyword evidence="7 9" id="KW-0472">Membrane</keyword>
<sequence>MSSPLLRASTLLNQVNAAVGNIAMWCAVGMMLVMFVIVVLRYIFGVSYIFLNETELYFHGTLFMLGGGYTLLKDGHVRVDIFYGTARYRTRLWIDLLGTLVLLVPSCLVLLYFTWPFVSKSWAIREGAISVGGIPASFLLKSLIPAFGALILLQGGSLMLRNLGLLLSGATTDPEDSHA</sequence>
<evidence type="ECO:0000256" key="3">
    <source>
        <dbReference type="ARBA" id="ARBA00022475"/>
    </source>
</evidence>
<keyword evidence="12" id="KW-1185">Reference proteome</keyword>
<dbReference type="GO" id="GO:0005886">
    <property type="term" value="C:plasma membrane"/>
    <property type="evidence" value="ECO:0007669"/>
    <property type="project" value="UniProtKB-SubCell"/>
</dbReference>
<evidence type="ECO:0000256" key="4">
    <source>
        <dbReference type="ARBA" id="ARBA00022519"/>
    </source>
</evidence>
<dbReference type="RefSeq" id="WP_184266196.1">
    <property type="nucleotide sequence ID" value="NZ_JACIIX010000022.1"/>
</dbReference>
<evidence type="ECO:0000256" key="8">
    <source>
        <dbReference type="ARBA" id="ARBA00038436"/>
    </source>
</evidence>
<evidence type="ECO:0000256" key="7">
    <source>
        <dbReference type="ARBA" id="ARBA00023136"/>
    </source>
</evidence>